<dbReference type="AlphaFoldDB" id="A0A3P1TC43"/>
<gene>
    <name evidence="1" type="ORF">EII34_00475</name>
</gene>
<sequence length="183" mass="19162">MTDDDGVEFTDPVGAVDVHYDDHGAARAALVVGDDPSFSTLLFEHVADILEVAPYEPGALYKRELPCIRAVLELAPRVGLLIVDGYATLDPQGRPGLGLHAARALGIPVIGVAKTPFRTATHAVQVIRGSATRPLYVTAAGGISDAWAAAVVASMSGPHRIPTVLKRVDSLARGLVSPSKLLL</sequence>
<dbReference type="Pfam" id="PF04493">
    <property type="entry name" value="Endonuclease_5"/>
    <property type="match status" value="1"/>
</dbReference>
<comment type="caution">
    <text evidence="1">The sequence shown here is derived from an EMBL/GenBank/DDBJ whole genome shotgun (WGS) entry which is preliminary data.</text>
</comment>
<organism evidence="1 2">
    <name type="scientific">Arachnia propionica</name>
    <dbReference type="NCBI Taxonomy" id="1750"/>
    <lineage>
        <taxon>Bacteria</taxon>
        <taxon>Bacillati</taxon>
        <taxon>Actinomycetota</taxon>
        <taxon>Actinomycetes</taxon>
        <taxon>Propionibacteriales</taxon>
        <taxon>Propionibacteriaceae</taxon>
        <taxon>Arachnia</taxon>
    </lineage>
</organism>
<dbReference type="RefSeq" id="WP_124841685.1">
    <property type="nucleotide sequence ID" value="NZ_RQZG01000001.1"/>
</dbReference>
<dbReference type="GO" id="GO:0004519">
    <property type="term" value="F:endonuclease activity"/>
    <property type="evidence" value="ECO:0007669"/>
    <property type="project" value="InterPro"/>
</dbReference>
<accession>A0A3P1TC43</accession>
<dbReference type="Proteomes" id="UP000280819">
    <property type="component" value="Unassembled WGS sequence"/>
</dbReference>
<dbReference type="Gene3D" id="3.30.2170.10">
    <property type="entry name" value="archaeoglobus fulgidus dsm 4304 superfamily"/>
    <property type="match status" value="1"/>
</dbReference>
<dbReference type="OrthoDB" id="2593273at2"/>
<reference evidence="1 2" key="1">
    <citation type="submission" date="2018-11" db="EMBL/GenBank/DDBJ databases">
        <title>Genomes From Bacteria Associated with the Canine Oral Cavity: a Test Case for Automated Genome-Based Taxonomic Assignment.</title>
        <authorList>
            <person name="Coil D.A."/>
            <person name="Jospin G."/>
            <person name="Darling A.E."/>
            <person name="Wallis C."/>
            <person name="Davis I.J."/>
            <person name="Harris S."/>
            <person name="Eisen J.A."/>
            <person name="Holcombe L.J."/>
            <person name="O'Flynn C."/>
        </authorList>
    </citation>
    <scope>NUCLEOTIDE SEQUENCE [LARGE SCALE GENOMIC DNA]</scope>
    <source>
        <strain evidence="1 2">OH887_COT-365</strain>
    </source>
</reference>
<dbReference type="EMBL" id="RQZG01000001">
    <property type="protein sequence ID" value="RRD07012.1"/>
    <property type="molecule type" value="Genomic_DNA"/>
</dbReference>
<protein>
    <recommendedName>
        <fullName evidence="3">Endonuclease V</fullName>
    </recommendedName>
</protein>
<evidence type="ECO:0000313" key="2">
    <source>
        <dbReference type="Proteomes" id="UP000280819"/>
    </source>
</evidence>
<dbReference type="GO" id="GO:0006281">
    <property type="term" value="P:DNA repair"/>
    <property type="evidence" value="ECO:0007669"/>
    <property type="project" value="InterPro"/>
</dbReference>
<proteinExistence type="predicted"/>
<evidence type="ECO:0008006" key="3">
    <source>
        <dbReference type="Google" id="ProtNLM"/>
    </source>
</evidence>
<dbReference type="InterPro" id="IPR007581">
    <property type="entry name" value="Endonuclease-V"/>
</dbReference>
<evidence type="ECO:0000313" key="1">
    <source>
        <dbReference type="EMBL" id="RRD07012.1"/>
    </source>
</evidence>
<name>A0A3P1TC43_9ACTN</name>